<evidence type="ECO:0000313" key="2">
    <source>
        <dbReference type="Proteomes" id="UP000702544"/>
    </source>
</evidence>
<dbReference type="Proteomes" id="UP000702544">
    <property type="component" value="Unassembled WGS sequence"/>
</dbReference>
<dbReference type="EMBL" id="JAACAK010000133">
    <property type="protein sequence ID" value="NIR76573.1"/>
    <property type="molecule type" value="Genomic_DNA"/>
</dbReference>
<gene>
    <name evidence="1" type="ORF">GWO12_15945</name>
</gene>
<accession>A0AAE4ZBB4</accession>
<evidence type="ECO:0000313" key="1">
    <source>
        <dbReference type="EMBL" id="NIR76573.1"/>
    </source>
</evidence>
<name>A0AAE4ZBB4_9BACT</name>
<organism evidence="1 2">
    <name type="scientific">Candidatus Kutchimonas denitrificans</name>
    <dbReference type="NCBI Taxonomy" id="3056748"/>
    <lineage>
        <taxon>Bacteria</taxon>
        <taxon>Pseudomonadati</taxon>
        <taxon>Gemmatimonadota</taxon>
        <taxon>Gemmatimonadia</taxon>
        <taxon>Candidatus Palauibacterales</taxon>
        <taxon>Candidatus Palauibacteraceae</taxon>
        <taxon>Candidatus Kutchimonas</taxon>
    </lineage>
</organism>
<reference evidence="1 2" key="1">
    <citation type="submission" date="2020-01" db="EMBL/GenBank/DDBJ databases">
        <title>Genomes assembled from Gulf of Kutch pelagic sediment metagenomes.</title>
        <authorList>
            <person name="Chandrashekar M."/>
            <person name="Mahajan M.S."/>
            <person name="Dave K.J."/>
            <person name="Vatsa P."/>
            <person name="Nathani N.M."/>
        </authorList>
    </citation>
    <scope>NUCLEOTIDE SEQUENCE [LARGE SCALE GENOMIC DNA]</scope>
    <source>
        <strain evidence="1">KS3-K002</strain>
    </source>
</reference>
<comment type="caution">
    <text evidence="1">The sequence shown here is derived from an EMBL/GenBank/DDBJ whole genome shotgun (WGS) entry which is preliminary data.</text>
</comment>
<dbReference type="Pfam" id="PF11376">
    <property type="entry name" value="DUF3179"/>
    <property type="match status" value="1"/>
</dbReference>
<proteinExistence type="predicted"/>
<dbReference type="InterPro" id="IPR021516">
    <property type="entry name" value="DUF3179"/>
</dbReference>
<dbReference type="AlphaFoldDB" id="A0AAE4ZBB4"/>
<protein>
    <submittedName>
        <fullName evidence="1">DUF3179 domain-containing protein</fullName>
    </submittedName>
</protein>
<sequence length="223" mass="24977">MIDGQTHHFLYRGLYDGVSFLMDRETGSYWNHITGRAMHGPLEGAKLPVANLLHMSVEQARAAYPDLRVAISDRPIRGEQSPFWPVAKQVPVLPDRFLSTMAGEDTRRPTMDVGLGVWSDGAARFYPLEHVAESNDMAFDKLDGRGLLVYFDPAGHALAAIYTEARDASWDGKTLGLSDGTSIRQGVLYGPDGERRPMDRPLQLFTRWYGFALTFPETEVYEP</sequence>